<dbReference type="EMBL" id="WBUI01000036">
    <property type="protein sequence ID" value="KAB2929138.1"/>
    <property type="molecule type" value="Genomic_DNA"/>
</dbReference>
<gene>
    <name evidence="3" type="ORF">F9K24_20655</name>
</gene>
<feature type="compositionally biased region" description="Polar residues" evidence="2">
    <location>
        <begin position="222"/>
        <end position="235"/>
    </location>
</feature>
<dbReference type="Proteomes" id="UP000460298">
    <property type="component" value="Unassembled WGS sequence"/>
</dbReference>
<dbReference type="AlphaFoldDB" id="A0A833GXD4"/>
<organism evidence="3 4">
    <name type="scientific">Leptonema illini</name>
    <dbReference type="NCBI Taxonomy" id="183"/>
    <lineage>
        <taxon>Bacteria</taxon>
        <taxon>Pseudomonadati</taxon>
        <taxon>Spirochaetota</taxon>
        <taxon>Spirochaetia</taxon>
        <taxon>Leptospirales</taxon>
        <taxon>Leptospiraceae</taxon>
        <taxon>Leptonema</taxon>
    </lineage>
</organism>
<reference evidence="3 4" key="1">
    <citation type="submission" date="2019-10" db="EMBL/GenBank/DDBJ databases">
        <title>Extracellular Electron Transfer in a Candidatus Methanoperedens spp. Enrichment Culture.</title>
        <authorList>
            <person name="Berger S."/>
            <person name="Rangel Shaw D."/>
            <person name="Berben T."/>
            <person name="In 'T Zandt M."/>
            <person name="Frank J."/>
            <person name="Reimann J."/>
            <person name="Jetten M.S.M."/>
            <person name="Welte C.U."/>
        </authorList>
    </citation>
    <scope>NUCLEOTIDE SEQUENCE [LARGE SCALE GENOMIC DNA]</scope>
    <source>
        <strain evidence="3">SB12</strain>
    </source>
</reference>
<comment type="caution">
    <text evidence="3">The sequence shown here is derived from an EMBL/GenBank/DDBJ whole genome shotgun (WGS) entry which is preliminary data.</text>
</comment>
<feature type="coiled-coil region" evidence="1">
    <location>
        <begin position="105"/>
        <end position="189"/>
    </location>
</feature>
<name>A0A833GXD4_9LEPT</name>
<feature type="region of interest" description="Disordered" evidence="2">
    <location>
        <begin position="216"/>
        <end position="235"/>
    </location>
</feature>
<feature type="region of interest" description="Disordered" evidence="2">
    <location>
        <begin position="74"/>
        <end position="97"/>
    </location>
</feature>
<accession>A0A833GXD4</accession>
<sequence>MKKASVSQINRFIKKANDTGRKVVMHFDEARLEYELGRAKMLNEDKAEPGDYVFKIESEEGGDPEEYIVKLEEREPVKEPIEPEPPTPPARTFEPSGNESVSMLMQMRQMDLESWERERRSMREEINQLREYFNKMLEVEREKYATALKTERDAYEFRLTLLQGNQAKLDEERAAIRETEQKIIKSELTRKMKGSDDDGMSLKDLMTIVAPFLMRSQPAAPQAQTGSTPSDWNQG</sequence>
<keyword evidence="1" id="KW-0175">Coiled coil</keyword>
<evidence type="ECO:0000256" key="2">
    <source>
        <dbReference type="SAM" id="MobiDB-lite"/>
    </source>
</evidence>
<protein>
    <submittedName>
        <fullName evidence="3">Uncharacterized protein</fullName>
    </submittedName>
</protein>
<evidence type="ECO:0000256" key="1">
    <source>
        <dbReference type="SAM" id="Coils"/>
    </source>
</evidence>
<proteinExistence type="predicted"/>
<evidence type="ECO:0000313" key="4">
    <source>
        <dbReference type="Proteomes" id="UP000460298"/>
    </source>
</evidence>
<evidence type="ECO:0000313" key="3">
    <source>
        <dbReference type="EMBL" id="KAB2929138.1"/>
    </source>
</evidence>